<comment type="caution">
    <text evidence="1">The sequence shown here is derived from an EMBL/GenBank/DDBJ whole genome shotgun (WGS) entry which is preliminary data.</text>
</comment>
<accession>A0A8H7F0D6</accession>
<organism evidence="1 2">
    <name type="scientific">Agaricus bisporus var. burnettii</name>
    <dbReference type="NCBI Taxonomy" id="192524"/>
    <lineage>
        <taxon>Eukaryota</taxon>
        <taxon>Fungi</taxon>
        <taxon>Dikarya</taxon>
        <taxon>Basidiomycota</taxon>
        <taxon>Agaricomycotina</taxon>
        <taxon>Agaricomycetes</taxon>
        <taxon>Agaricomycetidae</taxon>
        <taxon>Agaricales</taxon>
        <taxon>Agaricineae</taxon>
        <taxon>Agaricaceae</taxon>
        <taxon>Agaricus</taxon>
    </lineage>
</organism>
<dbReference type="Proteomes" id="UP000629468">
    <property type="component" value="Unassembled WGS sequence"/>
</dbReference>
<sequence>MVLKKSACIFFAYRPVDFLICTSDHFRPCRYLATIYVVMKCKRQKKVSINPFRSGMQHTATRCYLRKYKNDIHSRQIFLFNAW</sequence>
<gene>
    <name evidence="1" type="ORF">Agabi119p4_6891</name>
</gene>
<evidence type="ECO:0000313" key="1">
    <source>
        <dbReference type="EMBL" id="KAF7770917.1"/>
    </source>
</evidence>
<name>A0A8H7F0D6_AGABI</name>
<dbReference type="EMBL" id="JABXXO010000009">
    <property type="protein sequence ID" value="KAF7770917.1"/>
    <property type="molecule type" value="Genomic_DNA"/>
</dbReference>
<dbReference type="AlphaFoldDB" id="A0A8H7F0D6"/>
<evidence type="ECO:0000313" key="2">
    <source>
        <dbReference type="Proteomes" id="UP000629468"/>
    </source>
</evidence>
<proteinExistence type="predicted"/>
<protein>
    <submittedName>
        <fullName evidence="1">Uncharacterized protein</fullName>
    </submittedName>
</protein>
<reference evidence="1 2" key="1">
    <citation type="journal article" name="Sci. Rep.">
        <title>Telomere-to-telomere assembled and centromere annotated genomes of the two main subspecies of the button mushroom Agaricus bisporus reveal especially polymorphic chromosome ends.</title>
        <authorList>
            <person name="Sonnenberg A.S.M."/>
            <person name="Sedaghat-Telgerd N."/>
            <person name="Lavrijssen B."/>
            <person name="Ohm R.A."/>
            <person name="Hendrickx P.M."/>
            <person name="Scholtmeijer K."/>
            <person name="Baars J.J.P."/>
            <person name="van Peer A."/>
        </authorList>
    </citation>
    <scope>NUCLEOTIDE SEQUENCE [LARGE SCALE GENOMIC DNA]</scope>
    <source>
        <strain evidence="1 2">H119_p4</strain>
    </source>
</reference>